<accession>A0A220ULI6</accession>
<feature type="transmembrane region" description="Helical" evidence="1">
    <location>
        <begin position="130"/>
        <end position="155"/>
    </location>
</feature>
<dbReference type="EMBL" id="CP022358">
    <property type="protein sequence ID" value="ASK68975.1"/>
    <property type="molecule type" value="Genomic_DNA"/>
</dbReference>
<evidence type="ECO:0000259" key="3">
    <source>
        <dbReference type="Pfam" id="PF11893"/>
    </source>
</evidence>
<gene>
    <name evidence="4" type="ORF">CF168_08865</name>
</gene>
<dbReference type="Pfam" id="PF11893">
    <property type="entry name" value="DUF3413"/>
    <property type="match status" value="1"/>
</dbReference>
<dbReference type="InterPro" id="IPR000917">
    <property type="entry name" value="Sulfatase_N"/>
</dbReference>
<evidence type="ECO:0000313" key="4">
    <source>
        <dbReference type="EMBL" id="ASK68975.1"/>
    </source>
</evidence>
<evidence type="ECO:0000313" key="5">
    <source>
        <dbReference type="Proteomes" id="UP000198367"/>
    </source>
</evidence>
<proteinExistence type="predicted"/>
<dbReference type="InterPro" id="IPR052701">
    <property type="entry name" value="GAG_Ulvan_Degrading_Sulfatases"/>
</dbReference>
<reference evidence="4 5" key="1">
    <citation type="submission" date="2017-07" db="EMBL/GenBank/DDBJ databases">
        <title>Phenotypical and genomic characterization of a clinical isolate of Shewanella bicestrii sp. nov. producing an extended-spectrum beta-lactamase and a new oxacillinase variant.</title>
        <authorList>
            <person name="Jousset A.B."/>
            <person name="Bonnin R.A."/>
            <person name="Girlich D."/>
            <person name="Dabos L."/>
            <person name="Potron A."/>
            <person name="Dortet L."/>
            <person name="Glaser P."/>
            <person name="Naas T."/>
        </authorList>
    </citation>
    <scope>NUCLEOTIDE SEQUENCE [LARGE SCALE GENOMIC DNA]</scope>
    <source>
        <strain evidence="4 5">JAB-1</strain>
    </source>
</reference>
<dbReference type="KEGG" id="sbj:CF168_08865"/>
<name>A0A220ULI6_9GAMM</name>
<dbReference type="SUPFAM" id="SSF53649">
    <property type="entry name" value="Alkaline phosphatase-like"/>
    <property type="match status" value="1"/>
</dbReference>
<feature type="transmembrane region" description="Helical" evidence="1">
    <location>
        <begin position="89"/>
        <end position="110"/>
    </location>
</feature>
<dbReference type="InterPro" id="IPR024588">
    <property type="entry name" value="YejM_N"/>
</dbReference>
<feature type="transmembrane region" description="Helical" evidence="1">
    <location>
        <begin position="167"/>
        <end position="189"/>
    </location>
</feature>
<dbReference type="PANTHER" id="PTHR43751">
    <property type="entry name" value="SULFATASE"/>
    <property type="match status" value="1"/>
</dbReference>
<dbReference type="AlphaFoldDB" id="A0A220ULI6"/>
<evidence type="ECO:0000259" key="2">
    <source>
        <dbReference type="Pfam" id="PF00884"/>
    </source>
</evidence>
<dbReference type="Gene3D" id="3.40.720.10">
    <property type="entry name" value="Alkaline Phosphatase, subunit A"/>
    <property type="match status" value="1"/>
</dbReference>
<feature type="domain" description="Sulfatase N-terminal" evidence="2">
    <location>
        <begin position="253"/>
        <end position="513"/>
    </location>
</feature>
<keyword evidence="1" id="KW-1133">Transmembrane helix</keyword>
<dbReference type="InterPro" id="IPR012159">
    <property type="entry name" value="YejM-like"/>
</dbReference>
<keyword evidence="5" id="KW-1185">Reference proteome</keyword>
<feature type="transmembrane region" description="Helical" evidence="1">
    <location>
        <begin position="51"/>
        <end position="77"/>
    </location>
</feature>
<dbReference type="Proteomes" id="UP000198367">
    <property type="component" value="Chromosome"/>
</dbReference>
<protein>
    <submittedName>
        <fullName evidence="4">Sulfatase</fullName>
    </submittedName>
</protein>
<organism evidence="4 5">
    <name type="scientific">Shewanella bicestrii</name>
    <dbReference type="NCBI Taxonomy" id="2018305"/>
    <lineage>
        <taxon>Bacteria</taxon>
        <taxon>Pseudomonadati</taxon>
        <taxon>Pseudomonadota</taxon>
        <taxon>Gammaproteobacteria</taxon>
        <taxon>Alteromonadales</taxon>
        <taxon>Shewanellaceae</taxon>
        <taxon>Shewanella</taxon>
    </lineage>
</organism>
<evidence type="ECO:0000256" key="1">
    <source>
        <dbReference type="SAM" id="Phobius"/>
    </source>
</evidence>
<dbReference type="Pfam" id="PF00884">
    <property type="entry name" value="Sulfatase"/>
    <property type="match status" value="1"/>
</dbReference>
<feature type="domain" description="Inner membrane protein YejM N-terminal" evidence="3">
    <location>
        <begin position="7"/>
        <end position="247"/>
    </location>
</feature>
<sequence length="596" mass="67275">MVERKKQMSRDRVSRLINWGHWFAFFNGLLAMIVGTRYLSSVGYPETWFGWGYLAVSTIGQFSFLAFIAYLVCLFPLTLILPYSKILRGLAAVIATLSLCILLYDTIVYADYGMHLSPFAFDLAWADLNALLHGTSYIVTPIAILVIELTAANFLWKRIEKIQKLNLGNKVITLIGVCFVSSHLIHIWADAADITEITRFDDTYPLSYPATARSFMESHGIDGSSQSDDEANHATSTLSYPAQPLQCQADSKPNVLMLTIDSLRADMVDAKTMPFLHQYTEQNQSFTQHYSGGNQFRTGMFSLLYGLQGSYGDARIFNSTSPIMTQSFRQAGYQLGLFIPETNLNLRSAQAMFNDFTPVIAKETNGSADADLRSVSHFKQWQSEQQSPWFALVNLKAPENFDTPVGFLGIETVKADANLKPAQKVLFNQYRQSLNFIDKQIQAIVSELPSDTLVIITGVNGKIFTSNSDEAQRNLSPESVRVPMVIHWPNVGASKVKYRTSHYGVVPTLMTHILGCTNNTTDYSAGRSLLQPSQETWIYIGDSRIFAIYQRSEITVIDRHGKYRIYDENFEHRLHKKMSAPELIQVMREGRRLYNH</sequence>
<dbReference type="PANTHER" id="PTHR43751:SF3">
    <property type="entry name" value="SULFATASE N-TERMINAL DOMAIN-CONTAINING PROTEIN"/>
    <property type="match status" value="1"/>
</dbReference>
<dbReference type="InterPro" id="IPR017850">
    <property type="entry name" value="Alkaline_phosphatase_core_sf"/>
</dbReference>
<feature type="transmembrane region" description="Helical" evidence="1">
    <location>
        <begin position="21"/>
        <end position="39"/>
    </location>
</feature>
<dbReference type="RefSeq" id="WP_089067632.1">
    <property type="nucleotide sequence ID" value="NZ_CP022358.1"/>
</dbReference>
<keyword evidence="1" id="KW-0472">Membrane</keyword>
<keyword evidence="1" id="KW-0812">Transmembrane</keyword>
<dbReference type="PIRSF" id="PIRSF004950">
    <property type="entry name" value="Mmb_sulf_HI0842"/>
    <property type="match status" value="1"/>
</dbReference>